<dbReference type="AlphaFoldDB" id="A0A0F0LT16"/>
<dbReference type="Proteomes" id="UP000033740">
    <property type="component" value="Unassembled WGS sequence"/>
</dbReference>
<accession>A0A0F0LT16</accession>
<dbReference type="STRING" id="582680.RS86_00703"/>
<sequence>MTLLIPAVHHVAELGRIRRTKTGDRVADDGRDLERIRPGVYAHRQDWAAASTEGRVIARAHALGLIADDAVFSHETAAALHGLPLFRPDRTRVHLTVSHARPGSAVGTIRHRGFVPEEEIVEIRGLRCTTLERTVADVVRTAGFESAVVVADAALRARCVPGPGSYDEDEAGAFLDAVHGIAHRFAHGRHRADRVLAFADGRAQLPGESISRIRLVELGFRSIRLQVEVPGPHGSYFVDFALDDPAALAFGEFDGAVKYADAGMLAGRSGADVLDEEKQREDWIRGATQRRLARWGWRHLETAPVLGRRLAAFGIRPA</sequence>
<comment type="caution">
    <text evidence="1">The sequence shown here is derived from an EMBL/GenBank/DDBJ whole genome shotgun (WGS) entry which is preliminary data.</text>
</comment>
<reference evidence="1 2" key="1">
    <citation type="submission" date="2015-02" db="EMBL/GenBank/DDBJ databases">
        <title>Draft genome sequences of ten Microbacterium spp. with emphasis on heavy metal contaminated environments.</title>
        <authorList>
            <person name="Corretto E."/>
        </authorList>
    </citation>
    <scope>NUCLEOTIDE SEQUENCE [LARGE SCALE GENOMIC DNA]</scope>
    <source>
        <strain evidence="1 2">ARN176</strain>
    </source>
</reference>
<evidence type="ECO:0000313" key="1">
    <source>
        <dbReference type="EMBL" id="KJL34651.1"/>
    </source>
</evidence>
<gene>
    <name evidence="1" type="ORF">RS86_00703</name>
</gene>
<evidence type="ECO:0000313" key="2">
    <source>
        <dbReference type="Proteomes" id="UP000033740"/>
    </source>
</evidence>
<dbReference type="RefSeq" id="WP_052680047.1">
    <property type="nucleotide sequence ID" value="NZ_JYIX01000026.1"/>
</dbReference>
<evidence type="ECO:0008006" key="3">
    <source>
        <dbReference type="Google" id="ProtNLM"/>
    </source>
</evidence>
<dbReference type="EMBL" id="JYIX01000026">
    <property type="protein sequence ID" value="KJL34651.1"/>
    <property type="molecule type" value="Genomic_DNA"/>
</dbReference>
<organism evidence="1 2">
    <name type="scientific">Microbacterium azadirachtae</name>
    <dbReference type="NCBI Taxonomy" id="582680"/>
    <lineage>
        <taxon>Bacteria</taxon>
        <taxon>Bacillati</taxon>
        <taxon>Actinomycetota</taxon>
        <taxon>Actinomycetes</taxon>
        <taxon>Micrococcales</taxon>
        <taxon>Microbacteriaceae</taxon>
        <taxon>Microbacterium</taxon>
    </lineage>
</organism>
<protein>
    <recommendedName>
        <fullName evidence="3">Transcriptional regulator, AbiEi antitoxin, Type IV TA system</fullName>
    </recommendedName>
</protein>
<name>A0A0F0LT16_9MICO</name>
<proteinExistence type="predicted"/>
<dbReference type="PATRIC" id="fig|582680.6.peg.724"/>
<keyword evidence="2" id="KW-1185">Reference proteome</keyword>